<organism evidence="2 3">
    <name type="scientific">Paenibacillus psychroresistens</name>
    <dbReference type="NCBI Taxonomy" id="1778678"/>
    <lineage>
        <taxon>Bacteria</taxon>
        <taxon>Bacillati</taxon>
        <taxon>Bacillota</taxon>
        <taxon>Bacilli</taxon>
        <taxon>Bacillales</taxon>
        <taxon>Paenibacillaceae</taxon>
        <taxon>Paenibacillus</taxon>
    </lineage>
</organism>
<reference evidence="3" key="1">
    <citation type="submission" date="2018-11" db="EMBL/GenBank/DDBJ databases">
        <title>Complete genome sequence of Paenibacillus sp. ML311-T8.</title>
        <authorList>
            <person name="Nam Y.-D."/>
            <person name="Kang J."/>
            <person name="Chung W.-H."/>
            <person name="Park Y.S."/>
        </authorList>
    </citation>
    <scope>NUCLEOTIDE SEQUENCE [LARGE SCALE GENOMIC DNA]</scope>
    <source>
        <strain evidence="3">ML311-T8</strain>
    </source>
</reference>
<dbReference type="RefSeq" id="WP_155703881.1">
    <property type="nucleotide sequence ID" value="NZ_CP034235.1"/>
</dbReference>
<gene>
    <name evidence="2" type="ORF">EHS13_29795</name>
</gene>
<accession>A0A6B8RQV5</accession>
<keyword evidence="3" id="KW-1185">Reference proteome</keyword>
<feature type="signal peptide" evidence="1">
    <location>
        <begin position="1"/>
        <end position="33"/>
    </location>
</feature>
<keyword evidence="1" id="KW-0732">Signal</keyword>
<sequence length="533" mass="59242">MVISLKRMVGLCLIILLVAAAAGCNGISSLDSAATTPTRSPAETISNTTDDQIYEIKWHGSFQLQNIEADTYVERMLEKKFNVKITLVNANMDKLKLMATTNDLPDIIRLADPRDVSSFANTGFTLELPLELLKEQMPHITNSINYSDPSLWGLTKTNNKNYGIPQYLSIVPWDAEMTWRKDILDLAGIAKVPATIAEYDDAFRIISDKKLEIIAQTNPELKELYMFSAPDIQFSHNQFTWLFGAYGSMPGSWQLDAQGKVVRGETLPGTREALAKLAEWYKLGYIDPRFVTDRSQQIDASYYSGRIVMTTKGIGDVVAKEPNALQKALPSVQYVNTTAPKGPNGHAGIWSWGKRQNFVALSSDLKADPKKVNKILQILEAIASDEELYKLTQWGEEGKSYTIIDGVPNQLPPYNSPLSAESSAMGALGAGIGLFGPFGETEIVNKFLDPVMVKEWKEKYSGKPDVTFALELPSTNVLEQSLIEKWVETFVSIIIGNAPLSAYDDYLLWLDSHGGKQLTEEASELYAQRFKIK</sequence>
<dbReference type="AlphaFoldDB" id="A0A6B8RQV5"/>
<feature type="chain" id="PRO_5025647539" description="Extracellular solute-binding protein" evidence="1">
    <location>
        <begin position="34"/>
        <end position="533"/>
    </location>
</feature>
<name>A0A6B8RQV5_9BACL</name>
<dbReference type="SUPFAM" id="SSF53850">
    <property type="entry name" value="Periplasmic binding protein-like II"/>
    <property type="match status" value="1"/>
</dbReference>
<evidence type="ECO:0000256" key="1">
    <source>
        <dbReference type="SAM" id="SignalP"/>
    </source>
</evidence>
<proteinExistence type="predicted"/>
<evidence type="ECO:0000313" key="2">
    <source>
        <dbReference type="EMBL" id="QGQ98771.1"/>
    </source>
</evidence>
<dbReference type="Gene3D" id="3.40.190.10">
    <property type="entry name" value="Periplasmic binding protein-like II"/>
    <property type="match status" value="2"/>
</dbReference>
<dbReference type="OrthoDB" id="2649544at2"/>
<dbReference type="PANTHER" id="PTHR43649">
    <property type="entry name" value="ARABINOSE-BINDING PROTEIN-RELATED"/>
    <property type="match status" value="1"/>
</dbReference>
<protein>
    <recommendedName>
        <fullName evidence="4">Extracellular solute-binding protein</fullName>
    </recommendedName>
</protein>
<dbReference type="Proteomes" id="UP000426246">
    <property type="component" value="Chromosome"/>
</dbReference>
<dbReference type="Pfam" id="PF13416">
    <property type="entry name" value="SBP_bac_8"/>
    <property type="match status" value="1"/>
</dbReference>
<dbReference type="EMBL" id="CP034235">
    <property type="protein sequence ID" value="QGQ98771.1"/>
    <property type="molecule type" value="Genomic_DNA"/>
</dbReference>
<dbReference type="InterPro" id="IPR006059">
    <property type="entry name" value="SBP"/>
</dbReference>
<dbReference type="KEGG" id="ppsc:EHS13_29795"/>
<dbReference type="InterPro" id="IPR050490">
    <property type="entry name" value="Bact_solute-bd_prot1"/>
</dbReference>
<evidence type="ECO:0008006" key="4">
    <source>
        <dbReference type="Google" id="ProtNLM"/>
    </source>
</evidence>
<dbReference type="PANTHER" id="PTHR43649:SF12">
    <property type="entry name" value="DIACETYLCHITOBIOSE BINDING PROTEIN DASA"/>
    <property type="match status" value="1"/>
</dbReference>
<evidence type="ECO:0000313" key="3">
    <source>
        <dbReference type="Proteomes" id="UP000426246"/>
    </source>
</evidence>
<dbReference type="PROSITE" id="PS51257">
    <property type="entry name" value="PROKAR_LIPOPROTEIN"/>
    <property type="match status" value="1"/>
</dbReference>